<evidence type="ECO:0000259" key="2">
    <source>
        <dbReference type="Pfam" id="PF21688"/>
    </source>
</evidence>
<dbReference type="Proteomes" id="UP000008963">
    <property type="component" value="Chromosome"/>
</dbReference>
<dbReference type="PATRIC" id="fig|862908.3.peg.1865"/>
<dbReference type="EMBL" id="FQ312005">
    <property type="protein sequence ID" value="CBW26780.1"/>
    <property type="molecule type" value="Genomic_DNA"/>
</dbReference>
<sequence>MIREVMSKKIQFVLDFEEDVENYLNKRHPKMVDYRILSKALDARGSNRGKRPRYNYHIEVIRAGEKFSGVKEVFKDLGEFKNKPIIIGAGPGGLFCALRLAEYGIPSILIERGERAHKRMKHIARYWRYGEFNTENNVCYGEGGAGLFSDGKLITRVKSPYVQYVMNRLVDFGAPEETAYISNPHLGSNKIRMLINKISDSLIESGCEIYYNTRVDELLYEDQSVKGVKLSDGRSLYSDRVVLATGHSAKEMYKHLEDHDVSMAAKDFSVGVRIEHPRELIDRIQYGDFAGSYLGAARYRLSYENKATHKGTYSFCMCPGGYVLSSGTDADGIVVNGMSNYARNSRWSNSALVVSVKGGEDFTTDKVLNGLDFQRKIEKKAYEKSCELATGKELPAQTLRDFLDGNIGKTALPKTSTPSGIVEAQLNTILPEFVSSHLRDALIQFDRRMSGFVSKNALLLAPETRTSAPVTILRDKHTLESVSHTGLYPCGEGAGHAGGITSAAVDGVRIAMSMIFSEKDYTDK</sequence>
<dbReference type="InterPro" id="IPR002938">
    <property type="entry name" value="FAD-bd"/>
</dbReference>
<dbReference type="PANTHER" id="PTHR42842:SF3">
    <property type="entry name" value="FAD_NAD(P)-BINDING OXIDOREDUCTASE FAMILY PROTEIN"/>
    <property type="match status" value="1"/>
</dbReference>
<dbReference type="PANTHER" id="PTHR42842">
    <property type="entry name" value="FAD/NAD(P)-BINDING OXIDOREDUCTASE"/>
    <property type="match status" value="1"/>
</dbReference>
<evidence type="ECO:0008006" key="5">
    <source>
        <dbReference type="Google" id="ProtNLM"/>
    </source>
</evidence>
<dbReference type="STRING" id="862908.BMS_1965"/>
<reference evidence="4" key="1">
    <citation type="journal article" date="2013" name="ISME J.">
        <title>A small predatory core genome in the divergent marine Bacteriovorax marinus SJ and the terrestrial Bdellovibrio bacteriovorus.</title>
        <authorList>
            <person name="Crossman L.C."/>
            <person name="Chen H."/>
            <person name="Cerdeno-Tarraga A.M."/>
            <person name="Brooks K."/>
            <person name="Quail M.A."/>
            <person name="Pineiro S.A."/>
            <person name="Hobley L."/>
            <person name="Sockett R.E."/>
            <person name="Bentley S.D."/>
            <person name="Parkhill J."/>
            <person name="Williams H.N."/>
            <person name="Stine O.C."/>
        </authorList>
    </citation>
    <scope>NUCLEOTIDE SEQUENCE [LARGE SCALE GENOMIC DNA]</scope>
    <source>
        <strain evidence="4">ATCC BAA-682 / DSM 15412 / SJ</strain>
    </source>
</reference>
<accession>E1X2L3</accession>
<keyword evidence="4" id="KW-1185">Reference proteome</keyword>
<dbReference type="GO" id="GO:0071949">
    <property type="term" value="F:FAD binding"/>
    <property type="evidence" value="ECO:0007669"/>
    <property type="project" value="InterPro"/>
</dbReference>
<feature type="domain" description="FAD-dependent protein C-terminal" evidence="2">
    <location>
        <begin position="267"/>
        <end position="466"/>
    </location>
</feature>
<dbReference type="KEGG" id="bmx:BMS_1965"/>
<protein>
    <recommendedName>
        <fullName evidence="5">FAD-binding domain-containing protein</fullName>
    </recommendedName>
</protein>
<dbReference type="SUPFAM" id="SSF51905">
    <property type="entry name" value="FAD/NAD(P)-binding domain"/>
    <property type="match status" value="1"/>
</dbReference>
<dbReference type="AlphaFoldDB" id="E1X2L3"/>
<dbReference type="InterPro" id="IPR036188">
    <property type="entry name" value="FAD/NAD-bd_sf"/>
</dbReference>
<evidence type="ECO:0000259" key="1">
    <source>
        <dbReference type="Pfam" id="PF01494"/>
    </source>
</evidence>
<dbReference type="HOGENOM" id="CLU_028644_3_0_7"/>
<dbReference type="eggNOG" id="COG2509">
    <property type="taxonomic scope" value="Bacteria"/>
</dbReference>
<feature type="domain" description="FAD-binding" evidence="1">
    <location>
        <begin position="85"/>
        <end position="118"/>
    </location>
</feature>
<dbReference type="InterPro" id="IPR049516">
    <property type="entry name" value="FAD-depend_C"/>
</dbReference>
<gene>
    <name evidence="3" type="ordered locus">BMS_1965</name>
</gene>
<dbReference type="InterPro" id="IPR028348">
    <property type="entry name" value="FAD-binding_protein"/>
</dbReference>
<dbReference type="PRINTS" id="PR00411">
    <property type="entry name" value="PNDRDTASEI"/>
</dbReference>
<dbReference type="Gene3D" id="3.50.50.60">
    <property type="entry name" value="FAD/NAD(P)-binding domain"/>
    <property type="match status" value="2"/>
</dbReference>
<evidence type="ECO:0000313" key="4">
    <source>
        <dbReference type="Proteomes" id="UP000008963"/>
    </source>
</evidence>
<proteinExistence type="predicted"/>
<dbReference type="Pfam" id="PF21688">
    <property type="entry name" value="FAD-depend_C"/>
    <property type="match status" value="1"/>
</dbReference>
<evidence type="ECO:0000313" key="3">
    <source>
        <dbReference type="EMBL" id="CBW26780.1"/>
    </source>
</evidence>
<organism evidence="3 4">
    <name type="scientific">Halobacteriovorax marinus (strain ATCC BAA-682 / DSM 15412 / SJ)</name>
    <name type="common">Bacteriovorax marinus</name>
    <dbReference type="NCBI Taxonomy" id="862908"/>
    <lineage>
        <taxon>Bacteria</taxon>
        <taxon>Pseudomonadati</taxon>
        <taxon>Bdellovibrionota</taxon>
        <taxon>Bacteriovoracia</taxon>
        <taxon>Bacteriovoracales</taxon>
        <taxon>Halobacteriovoraceae</taxon>
        <taxon>Halobacteriovorax</taxon>
    </lineage>
</organism>
<dbReference type="PIRSF" id="PIRSF038984">
    <property type="entry name" value="FAD_binding_protein"/>
    <property type="match status" value="1"/>
</dbReference>
<name>E1X2L3_HALMS</name>
<dbReference type="Pfam" id="PF01494">
    <property type="entry name" value="FAD_binding_3"/>
    <property type="match status" value="1"/>
</dbReference>